<comment type="similarity">
    <text evidence="8">Belongs to the peptidase S1 family. CLIP subfamily.</text>
</comment>
<evidence type="ECO:0000256" key="8">
    <source>
        <dbReference type="ARBA" id="ARBA00024195"/>
    </source>
</evidence>
<evidence type="ECO:0000256" key="4">
    <source>
        <dbReference type="ARBA" id="ARBA00022825"/>
    </source>
</evidence>
<dbReference type="PROSITE" id="PS00134">
    <property type="entry name" value="TRYPSIN_HIS"/>
    <property type="match status" value="2"/>
</dbReference>
<protein>
    <submittedName>
        <fullName evidence="13">Serine protease grass-like</fullName>
    </submittedName>
</protein>
<sequence length="710" mass="78720">MNVLINLVYCSVVVVVVIVAVTISSVKTQELCRMPNNSPGICVPFNQCSSVKRLHERYQGNVPQAFYPYIQKLKCSRDNEPVVRLCCEPDTILRPTTATTQPSTGSINYLSLNTMQDYQSQLNAAGFNILNGQRCGTDNGNRIAGGNVTMLAEFPWMALLKYRGPSGDQFRCGGSLITNRYVLTAAHCVNTVDPVIGVRLGEYDTSTEEDCIKLGPRWRCNPPVEDIGIENIVAHPEYSKSKHVNDISLIKLDRNVEFKKHIEPICLPIFSNSVQTQPEDHFLIAGWGFTEKGSTSNVLLKAPVKQLPVSTCSQEYSIELSLTRHLCAGDDVLGRDTCGGDSGGPLIQFVPYNGKRRFVQYGVVASGRYACILKTTLPGVYTNVSNFMPWITHNIVVWCCEPATVWRPTTAIVKQRMQNTENLYLNPIPDYQGLLNTAGFDVLYQQECSPDPGDAIINGNVTKLAEFPWMALLKYDGPVGEEFHCAGSLITNRFVLTAAHCVNTMDPIIGVRLGEHDISTVDDCLQLGAIFKCNPPVEDFRIENIISHPEYSREDHINDIALIKLDRKVQFKEHIKPICLPIHLYTPTEDNFFITGWGHTKNGNKSDILLKTPVKQLPLSTCSDKYSIQLSDTRHLCFGKDIGGHNVCAADSGGPLMHFGPYKGQKRFIQYGIVAAGSNACSATAALPDIYTNVSFFMPWITHTIALQNE</sequence>
<dbReference type="PANTHER" id="PTHR24252:SF7">
    <property type="entry name" value="HYALIN"/>
    <property type="match status" value="1"/>
</dbReference>
<dbReference type="CDD" id="cd00190">
    <property type="entry name" value="Tryp_SPc"/>
    <property type="match status" value="2"/>
</dbReference>
<feature type="domain" description="Peptidase S1" evidence="11">
    <location>
        <begin position="456"/>
        <end position="706"/>
    </location>
</feature>
<dbReference type="SUPFAM" id="SSF50494">
    <property type="entry name" value="Trypsin-like serine proteases"/>
    <property type="match status" value="2"/>
</dbReference>
<evidence type="ECO:0000256" key="6">
    <source>
        <dbReference type="ARBA" id="ARBA00023145"/>
    </source>
</evidence>
<evidence type="ECO:0000256" key="10">
    <source>
        <dbReference type="SAM" id="Phobius"/>
    </source>
</evidence>
<dbReference type="InterPro" id="IPR009003">
    <property type="entry name" value="Peptidase_S1_PA"/>
</dbReference>
<organism evidence="12 13">
    <name type="scientific">Musca domestica</name>
    <name type="common">House fly</name>
    <dbReference type="NCBI Taxonomy" id="7370"/>
    <lineage>
        <taxon>Eukaryota</taxon>
        <taxon>Metazoa</taxon>
        <taxon>Ecdysozoa</taxon>
        <taxon>Arthropoda</taxon>
        <taxon>Hexapoda</taxon>
        <taxon>Insecta</taxon>
        <taxon>Pterygota</taxon>
        <taxon>Neoptera</taxon>
        <taxon>Endopterygota</taxon>
        <taxon>Diptera</taxon>
        <taxon>Brachycera</taxon>
        <taxon>Muscomorpha</taxon>
        <taxon>Muscoidea</taxon>
        <taxon>Muscidae</taxon>
        <taxon>Musca</taxon>
    </lineage>
</organism>
<dbReference type="InterPro" id="IPR043504">
    <property type="entry name" value="Peptidase_S1_PA_chymotrypsin"/>
</dbReference>
<keyword evidence="10" id="KW-0812">Transmembrane</keyword>
<evidence type="ECO:0000256" key="9">
    <source>
        <dbReference type="RuleBase" id="RU363034"/>
    </source>
</evidence>
<dbReference type="PROSITE" id="PS50240">
    <property type="entry name" value="TRYPSIN_DOM"/>
    <property type="match status" value="2"/>
</dbReference>
<feature type="domain" description="Peptidase S1" evidence="11">
    <location>
        <begin position="143"/>
        <end position="396"/>
    </location>
</feature>
<evidence type="ECO:0000256" key="5">
    <source>
        <dbReference type="ARBA" id="ARBA00022837"/>
    </source>
</evidence>
<feature type="transmembrane region" description="Helical" evidence="10">
    <location>
        <begin position="7"/>
        <end position="26"/>
    </location>
</feature>
<reference evidence="13" key="1">
    <citation type="submission" date="2025-08" db="UniProtKB">
        <authorList>
            <consortium name="RefSeq"/>
        </authorList>
    </citation>
    <scope>IDENTIFICATION</scope>
    <source>
        <strain evidence="13">Aabys</strain>
        <tissue evidence="13">Whole body</tissue>
    </source>
</reference>
<dbReference type="PROSITE" id="PS00135">
    <property type="entry name" value="TRYPSIN_SER"/>
    <property type="match status" value="1"/>
</dbReference>
<dbReference type="RefSeq" id="XP_058974857.1">
    <property type="nucleotide sequence ID" value="XM_059118874.1"/>
</dbReference>
<accession>A0ABM3UMW3</accession>
<dbReference type="Proteomes" id="UP001652621">
    <property type="component" value="Unplaced"/>
</dbReference>
<gene>
    <name evidence="13" type="primary">LOC131800971</name>
</gene>
<proteinExistence type="inferred from homology"/>
<evidence type="ECO:0000259" key="11">
    <source>
        <dbReference type="PROSITE" id="PS50240"/>
    </source>
</evidence>
<dbReference type="InterPro" id="IPR001314">
    <property type="entry name" value="Peptidase_S1A"/>
</dbReference>
<evidence type="ECO:0000256" key="1">
    <source>
        <dbReference type="ARBA" id="ARBA00022670"/>
    </source>
</evidence>
<dbReference type="PANTHER" id="PTHR24252">
    <property type="entry name" value="ACROSIN-RELATED"/>
    <property type="match status" value="1"/>
</dbReference>
<dbReference type="InterPro" id="IPR033116">
    <property type="entry name" value="TRYPSIN_SER"/>
</dbReference>
<evidence type="ECO:0000313" key="13">
    <source>
        <dbReference type="RefSeq" id="XP_058974857.1"/>
    </source>
</evidence>
<dbReference type="Gene3D" id="3.30.1640.30">
    <property type="match status" value="1"/>
</dbReference>
<keyword evidence="12" id="KW-1185">Reference proteome</keyword>
<keyword evidence="6" id="KW-0865">Zymogen</keyword>
<keyword evidence="3 9" id="KW-0378">Hydrolase</keyword>
<evidence type="ECO:0000313" key="12">
    <source>
        <dbReference type="Proteomes" id="UP001652621"/>
    </source>
</evidence>
<keyword evidence="4 9" id="KW-0720">Serine protease</keyword>
<keyword evidence="10" id="KW-0472">Membrane</keyword>
<keyword evidence="5" id="KW-0106">Calcium</keyword>
<dbReference type="InterPro" id="IPR018114">
    <property type="entry name" value="TRYPSIN_HIS"/>
</dbReference>
<dbReference type="Pfam" id="PF12032">
    <property type="entry name" value="CLIP"/>
    <property type="match status" value="1"/>
</dbReference>
<keyword evidence="7" id="KW-1015">Disulfide bond</keyword>
<evidence type="ECO:0000256" key="3">
    <source>
        <dbReference type="ARBA" id="ARBA00022801"/>
    </source>
</evidence>
<keyword evidence="10" id="KW-1133">Transmembrane helix</keyword>
<dbReference type="InterPro" id="IPR001254">
    <property type="entry name" value="Trypsin_dom"/>
</dbReference>
<keyword evidence="1 9" id="KW-0645">Protease</keyword>
<dbReference type="SMART" id="SM00020">
    <property type="entry name" value="Tryp_SPc"/>
    <property type="match status" value="2"/>
</dbReference>
<dbReference type="Gene3D" id="2.40.10.10">
    <property type="entry name" value="Trypsin-like serine proteases"/>
    <property type="match status" value="4"/>
</dbReference>
<dbReference type="Pfam" id="PF00089">
    <property type="entry name" value="Trypsin"/>
    <property type="match status" value="2"/>
</dbReference>
<dbReference type="InterPro" id="IPR022700">
    <property type="entry name" value="CLIP"/>
</dbReference>
<evidence type="ECO:0000256" key="2">
    <source>
        <dbReference type="ARBA" id="ARBA00022729"/>
    </source>
</evidence>
<name>A0ABM3UMW3_MUSDO</name>
<dbReference type="PRINTS" id="PR00722">
    <property type="entry name" value="CHYMOTRYPSIN"/>
</dbReference>
<keyword evidence="2" id="KW-0732">Signal</keyword>
<evidence type="ECO:0000256" key="7">
    <source>
        <dbReference type="ARBA" id="ARBA00023157"/>
    </source>
</evidence>
<dbReference type="GeneID" id="131800971"/>
<dbReference type="InterPro" id="IPR038565">
    <property type="entry name" value="CLIP_sf"/>
</dbReference>